<evidence type="ECO:0000313" key="1">
    <source>
        <dbReference type="EMBL" id="PIU03991.1"/>
    </source>
</evidence>
<organism evidence="1 2">
    <name type="scientific">Candidatus Shapirobacteria bacterium CG08_land_8_20_14_0_20_39_18</name>
    <dbReference type="NCBI Taxonomy" id="1974883"/>
    <lineage>
        <taxon>Bacteria</taxon>
        <taxon>Candidatus Shapironibacteriota</taxon>
    </lineage>
</organism>
<reference evidence="2" key="1">
    <citation type="submission" date="2017-09" db="EMBL/GenBank/DDBJ databases">
        <title>Depth-based differentiation of microbial function through sediment-hosted aquifers and enrichment of novel symbionts in the deep terrestrial subsurface.</title>
        <authorList>
            <person name="Probst A.J."/>
            <person name="Ladd B."/>
            <person name="Jarett J.K."/>
            <person name="Geller-Mcgrath D.E."/>
            <person name="Sieber C.M.K."/>
            <person name="Emerson J.B."/>
            <person name="Anantharaman K."/>
            <person name="Thomas B.C."/>
            <person name="Malmstrom R."/>
            <person name="Stieglmeier M."/>
            <person name="Klingl A."/>
            <person name="Woyke T."/>
            <person name="Ryan C.M."/>
            <person name="Banfield J.F."/>
        </authorList>
    </citation>
    <scope>NUCLEOTIDE SEQUENCE [LARGE SCALE GENOMIC DNA]</scope>
</reference>
<accession>A0A2M6XE80</accession>
<protein>
    <recommendedName>
        <fullName evidence="3">TNase-like domain-containing protein</fullName>
    </recommendedName>
</protein>
<dbReference type="EMBL" id="PEYO01000002">
    <property type="protein sequence ID" value="PIU03991.1"/>
    <property type="molecule type" value="Genomic_DNA"/>
</dbReference>
<comment type="caution">
    <text evidence="1">The sequence shown here is derived from an EMBL/GenBank/DDBJ whole genome shotgun (WGS) entry which is preliminary data.</text>
</comment>
<dbReference type="AlphaFoldDB" id="A0A2M6XE80"/>
<evidence type="ECO:0000313" key="2">
    <source>
        <dbReference type="Proteomes" id="UP000228996"/>
    </source>
</evidence>
<proteinExistence type="predicted"/>
<sequence>MLKILLLCSLLVNFVLFQRLTTSDQRQGILVLEVLDGDTILLDHDVRLRLRHVDAPELEFCGG</sequence>
<dbReference type="Proteomes" id="UP000228996">
    <property type="component" value="Unassembled WGS sequence"/>
</dbReference>
<name>A0A2M6XE80_9BACT</name>
<dbReference type="SUPFAM" id="SSF50199">
    <property type="entry name" value="Staphylococcal nuclease"/>
    <property type="match status" value="1"/>
</dbReference>
<evidence type="ECO:0008006" key="3">
    <source>
        <dbReference type="Google" id="ProtNLM"/>
    </source>
</evidence>
<gene>
    <name evidence="1" type="ORF">COT44_00510</name>
</gene>
<dbReference type="InterPro" id="IPR035437">
    <property type="entry name" value="SNase_OB-fold_sf"/>
</dbReference>